<dbReference type="PANTHER" id="PTHR36838">
    <property type="entry name" value="AUXIN EFFLUX CARRIER FAMILY PROTEIN"/>
    <property type="match status" value="1"/>
</dbReference>
<evidence type="ECO:0000313" key="8">
    <source>
        <dbReference type="EMBL" id="ERT67882.1"/>
    </source>
</evidence>
<dbReference type="AlphaFoldDB" id="U7V845"/>
<keyword evidence="3" id="KW-1003">Cell membrane</keyword>
<dbReference type="Pfam" id="PF03547">
    <property type="entry name" value="Mem_trans"/>
    <property type="match status" value="1"/>
</dbReference>
<feature type="transmembrane region" description="Helical" evidence="7">
    <location>
        <begin position="318"/>
        <end position="340"/>
    </location>
</feature>
<dbReference type="GO" id="GO:0016020">
    <property type="term" value="C:membrane"/>
    <property type="evidence" value="ECO:0007669"/>
    <property type="project" value="UniProtKB-SubCell"/>
</dbReference>
<dbReference type="GO" id="GO:0055085">
    <property type="term" value="P:transmembrane transport"/>
    <property type="evidence" value="ECO:0007669"/>
    <property type="project" value="InterPro"/>
</dbReference>
<keyword evidence="5 7" id="KW-1133">Transmembrane helix</keyword>
<dbReference type="InterPro" id="IPR004776">
    <property type="entry name" value="Mem_transp_PIN-like"/>
</dbReference>
<reference evidence="8 9" key="1">
    <citation type="submission" date="2013-08" db="EMBL/GenBank/DDBJ databases">
        <authorList>
            <person name="Weinstock G."/>
            <person name="Sodergren E."/>
            <person name="Wylie T."/>
            <person name="Fulton L."/>
            <person name="Fulton R."/>
            <person name="Fronick C."/>
            <person name="O'Laughlin M."/>
            <person name="Godfrey J."/>
            <person name="Miner T."/>
            <person name="Herter B."/>
            <person name="Appelbaum E."/>
            <person name="Cordes M."/>
            <person name="Lek S."/>
            <person name="Wollam A."/>
            <person name="Pepin K.H."/>
            <person name="Palsikar V.B."/>
            <person name="Mitreva M."/>
            <person name="Wilson R.K."/>
        </authorList>
    </citation>
    <scope>NUCLEOTIDE SEQUENCE [LARGE SCALE GENOMIC DNA]</scope>
    <source>
        <strain evidence="8 9">ATCC BAA-474</strain>
    </source>
</reference>
<evidence type="ECO:0000256" key="4">
    <source>
        <dbReference type="ARBA" id="ARBA00022692"/>
    </source>
</evidence>
<comment type="caution">
    <text evidence="8">The sequence shown here is derived from an EMBL/GenBank/DDBJ whole genome shotgun (WGS) entry which is preliminary data.</text>
</comment>
<evidence type="ECO:0000313" key="9">
    <source>
        <dbReference type="Proteomes" id="UP000017081"/>
    </source>
</evidence>
<feature type="transmembrane region" description="Helical" evidence="7">
    <location>
        <begin position="136"/>
        <end position="155"/>
    </location>
</feature>
<gene>
    <name evidence="8" type="ORF">HMPREF0202_02204</name>
</gene>
<protein>
    <submittedName>
        <fullName evidence="8">Transporter, auxin efflux carrier family protein</fullName>
    </submittedName>
</protein>
<sequence>MNTTNTIISVLSDKNIIGVMSSSISIMILGFYLGKSNKLKSSFSIPLGEIILTISIPALSFNAFMKDFDKETFVNGINILIWSFLIHLFLMAIGNIFYKNLDLEKQLTLKIMSVFGGITVFGIPIAQALYGDLGVIYSSIFSIPYRVLLYSYGFIKMSSIKMDKKNLKSMFLNPVILATFIGLFIWVFQEYLPQVSISGQKFPILRIDKTAFWIYKPLAFLAGLCSPLAWLAAGLKLSELPIKESLKNSIAWQFSIIKTLLIPFLVLIIILGANFFGILQLSSVSLGVITIMMATPTASVVIAYSLKYNKDPLITSSCSLLSTIFSLITIPILIAFLQIFKF</sequence>
<keyword evidence="9" id="KW-1185">Reference proteome</keyword>
<dbReference type="PANTHER" id="PTHR36838:SF1">
    <property type="entry name" value="SLR1864 PROTEIN"/>
    <property type="match status" value="1"/>
</dbReference>
<evidence type="ECO:0000256" key="5">
    <source>
        <dbReference type="ARBA" id="ARBA00022989"/>
    </source>
</evidence>
<accession>U7V845</accession>
<evidence type="ECO:0000256" key="7">
    <source>
        <dbReference type="SAM" id="Phobius"/>
    </source>
</evidence>
<feature type="transmembrane region" description="Helical" evidence="7">
    <location>
        <begin position="167"/>
        <end position="188"/>
    </location>
</feature>
<keyword evidence="4 7" id="KW-0812">Transmembrane</keyword>
<dbReference type="HOGENOM" id="CLU_056175_1_0_0"/>
<feature type="transmembrane region" description="Helical" evidence="7">
    <location>
        <begin position="77"/>
        <end position="97"/>
    </location>
</feature>
<feature type="transmembrane region" description="Helical" evidence="7">
    <location>
        <begin position="213"/>
        <end position="235"/>
    </location>
</feature>
<name>U7V845_9FUSO</name>
<dbReference type="STRING" id="1319815.HMPREF0202_02204"/>
<keyword evidence="2" id="KW-0813">Transport</keyword>
<evidence type="ECO:0000256" key="1">
    <source>
        <dbReference type="ARBA" id="ARBA00004141"/>
    </source>
</evidence>
<feature type="transmembrane region" description="Helical" evidence="7">
    <location>
        <begin position="109"/>
        <end position="130"/>
    </location>
</feature>
<evidence type="ECO:0000256" key="6">
    <source>
        <dbReference type="ARBA" id="ARBA00023136"/>
    </source>
</evidence>
<evidence type="ECO:0000256" key="2">
    <source>
        <dbReference type="ARBA" id="ARBA00022448"/>
    </source>
</evidence>
<comment type="subcellular location">
    <subcellularLocation>
        <location evidence="1">Membrane</location>
        <topology evidence="1">Multi-pass membrane protein</topology>
    </subcellularLocation>
</comment>
<dbReference type="eggNOG" id="COG0679">
    <property type="taxonomic scope" value="Bacteria"/>
</dbReference>
<feature type="transmembrane region" description="Helical" evidence="7">
    <location>
        <begin position="256"/>
        <end position="278"/>
    </location>
</feature>
<feature type="transmembrane region" description="Helical" evidence="7">
    <location>
        <begin position="284"/>
        <end position="306"/>
    </location>
</feature>
<proteinExistence type="predicted"/>
<evidence type="ECO:0000256" key="3">
    <source>
        <dbReference type="ARBA" id="ARBA00022475"/>
    </source>
</evidence>
<dbReference type="RefSeq" id="WP_023051736.1">
    <property type="nucleotide sequence ID" value="NZ_CP173062.2"/>
</dbReference>
<dbReference type="EMBL" id="AXZF01000101">
    <property type="protein sequence ID" value="ERT67882.1"/>
    <property type="molecule type" value="Genomic_DNA"/>
</dbReference>
<feature type="transmembrane region" description="Helical" evidence="7">
    <location>
        <begin position="45"/>
        <end position="65"/>
    </location>
</feature>
<organism evidence="8 9">
    <name type="scientific">Cetobacterium somerae ATCC BAA-474</name>
    <dbReference type="NCBI Taxonomy" id="1319815"/>
    <lineage>
        <taxon>Bacteria</taxon>
        <taxon>Fusobacteriati</taxon>
        <taxon>Fusobacteriota</taxon>
        <taxon>Fusobacteriia</taxon>
        <taxon>Fusobacteriales</taxon>
        <taxon>Fusobacteriaceae</taxon>
        <taxon>Cetobacterium</taxon>
    </lineage>
</organism>
<feature type="transmembrane region" description="Helical" evidence="7">
    <location>
        <begin position="16"/>
        <end position="33"/>
    </location>
</feature>
<keyword evidence="6 7" id="KW-0472">Membrane</keyword>
<dbReference type="Proteomes" id="UP000017081">
    <property type="component" value="Unassembled WGS sequence"/>
</dbReference>